<dbReference type="InterPro" id="IPR036291">
    <property type="entry name" value="NAD(P)-bd_dom_sf"/>
</dbReference>
<dbReference type="InterPro" id="IPR013149">
    <property type="entry name" value="ADH-like_C"/>
</dbReference>
<dbReference type="GO" id="GO:0032440">
    <property type="term" value="F:2-alkenal reductase [NAD(P)H] activity"/>
    <property type="evidence" value="ECO:0007669"/>
    <property type="project" value="UniProtKB-EC"/>
</dbReference>
<evidence type="ECO:0000256" key="32">
    <source>
        <dbReference type="ARBA" id="ARBA00049179"/>
    </source>
</evidence>
<comment type="catalytic activity">
    <reaction evidence="32">
        <text>an n-alkanal + NADP(+) = an alk-2-enal + NADPH + H(+)</text>
        <dbReference type="Rhea" id="RHEA:13737"/>
        <dbReference type="ChEBI" id="CHEBI:12834"/>
        <dbReference type="ChEBI" id="CHEBI:13757"/>
        <dbReference type="ChEBI" id="CHEBI:15378"/>
        <dbReference type="ChEBI" id="CHEBI:57783"/>
        <dbReference type="ChEBI" id="CHEBI:58349"/>
        <dbReference type="EC" id="1.3.1.74"/>
    </reaction>
    <physiologicalReaction direction="right-to-left" evidence="32">
        <dbReference type="Rhea" id="RHEA:13739"/>
    </physiologicalReaction>
</comment>
<dbReference type="AlphaFoldDB" id="A0A210PET6"/>
<keyword evidence="12" id="KW-0560">Oxidoreductase</keyword>
<protein>
    <recommendedName>
        <fullName evidence="6">Prostaglandin reductase 1</fullName>
        <ecNumber evidence="4">1.3.1.48</ecNumber>
        <ecNumber evidence="5">1.3.1.74</ecNumber>
    </recommendedName>
    <alternativeName>
        <fullName evidence="18">15-oxoprostaglandin 13-reductase</fullName>
    </alternativeName>
    <alternativeName>
        <fullName evidence="16">Dithiolethione-inducible gene 1 protein</fullName>
    </alternativeName>
    <alternativeName>
        <fullName evidence="15">Leukotriene B4 12-hydroxydehydrogenase</fullName>
    </alternativeName>
    <alternativeName>
        <fullName evidence="17">NAD(P)H-dependent alkenal/one oxidoreductase</fullName>
    </alternativeName>
</protein>
<evidence type="ECO:0000256" key="12">
    <source>
        <dbReference type="ARBA" id="ARBA00023002"/>
    </source>
</evidence>
<dbReference type="PANTHER" id="PTHR43205">
    <property type="entry name" value="PROSTAGLANDIN REDUCTASE"/>
    <property type="match status" value="1"/>
</dbReference>
<dbReference type="InterPro" id="IPR041694">
    <property type="entry name" value="ADH_N_2"/>
</dbReference>
<comment type="catalytic activity">
    <reaction evidence="33">
        <text>hexanal + NADP(+) = (E)-hex-2-enal + NADPH + H(+)</text>
        <dbReference type="Rhea" id="RHEA:50776"/>
        <dbReference type="ChEBI" id="CHEBI:15378"/>
        <dbReference type="ChEBI" id="CHEBI:28913"/>
        <dbReference type="ChEBI" id="CHEBI:57783"/>
        <dbReference type="ChEBI" id="CHEBI:58349"/>
        <dbReference type="ChEBI" id="CHEBI:88528"/>
    </reaction>
    <physiologicalReaction direction="right-to-left" evidence="33">
        <dbReference type="Rhea" id="RHEA:50778"/>
    </physiologicalReaction>
</comment>
<evidence type="ECO:0000256" key="34">
    <source>
        <dbReference type="SAM" id="Phobius"/>
    </source>
</evidence>
<comment type="catalytic activity">
    <reaction evidence="28">
        <text>20-hydroxy-leukotriene B4 + NADP(+) = 12-oxo-20-hydroxy-leukotriene B4 + NADPH + H(+)</text>
        <dbReference type="Rhea" id="RHEA:51208"/>
        <dbReference type="ChEBI" id="CHEBI:15378"/>
        <dbReference type="ChEBI" id="CHEBI:57460"/>
        <dbReference type="ChEBI" id="CHEBI:57783"/>
        <dbReference type="ChEBI" id="CHEBI:58349"/>
        <dbReference type="ChEBI" id="CHEBI:133346"/>
    </reaction>
    <physiologicalReaction direction="left-to-right" evidence="28">
        <dbReference type="Rhea" id="RHEA:51209"/>
    </physiologicalReaction>
</comment>
<accession>A0A210PET6</accession>
<dbReference type="FunFam" id="3.40.50.720:FF:000121">
    <property type="entry name" value="Prostaglandin reductase 2"/>
    <property type="match status" value="1"/>
</dbReference>
<comment type="catalytic activity">
    <reaction evidence="21">
        <text>pentan-2-one + NADP(+) = (E)-pent-3-en-2-one + NADPH + H(+)</text>
        <dbReference type="Rhea" id="RHEA:50788"/>
        <dbReference type="ChEBI" id="CHEBI:15378"/>
        <dbReference type="ChEBI" id="CHEBI:16472"/>
        <dbReference type="ChEBI" id="CHEBI:57783"/>
        <dbReference type="ChEBI" id="CHEBI:58349"/>
        <dbReference type="ChEBI" id="CHEBI:145276"/>
    </reaction>
    <physiologicalReaction direction="right-to-left" evidence="21">
        <dbReference type="Rhea" id="RHEA:50790"/>
    </physiologicalReaction>
</comment>
<dbReference type="OrthoDB" id="809632at2759"/>
<comment type="catalytic activity">
    <reaction evidence="26">
        <text>13,14-dihydro-15-oxo-PGF2alpha + NADP(+) = 15-oxoprostaglandin F2alpha + NADPH + H(+)</text>
        <dbReference type="Rhea" id="RHEA:50588"/>
        <dbReference type="ChEBI" id="CHEBI:15378"/>
        <dbReference type="ChEBI" id="CHEBI:57783"/>
        <dbReference type="ChEBI" id="CHEBI:58349"/>
        <dbReference type="ChEBI" id="CHEBI:133374"/>
        <dbReference type="ChEBI" id="CHEBI:133409"/>
    </reaction>
    <physiologicalReaction direction="right-to-left" evidence="26">
        <dbReference type="Rhea" id="RHEA:50590"/>
    </physiologicalReaction>
</comment>
<comment type="catalytic activity">
    <reaction evidence="30">
        <text>(5S,12S)-dihydroxy-(6E,10E,12E,14Z)-eicosatetraenoate + NADP(+) = 12-oxo-(5S)-hydroxy-(6E,8E,10E,14Z)-eicosatetraenoate + NADPH + H(+)</text>
        <dbReference type="Rhea" id="RHEA:51212"/>
        <dbReference type="ChEBI" id="CHEBI:15378"/>
        <dbReference type="ChEBI" id="CHEBI:57783"/>
        <dbReference type="ChEBI" id="CHEBI:58349"/>
        <dbReference type="ChEBI" id="CHEBI:133974"/>
        <dbReference type="ChEBI" id="CHEBI:133975"/>
    </reaction>
    <physiologicalReaction direction="left-to-right" evidence="30">
        <dbReference type="Rhea" id="RHEA:51213"/>
    </physiologicalReaction>
</comment>
<dbReference type="CDD" id="cd08294">
    <property type="entry name" value="leukotriene_B4_DH_like"/>
    <property type="match status" value="1"/>
</dbReference>
<comment type="catalytic activity">
    <reaction evidence="20">
        <text>decanal + NADP(+) = (2E)-decenal + NADPH + H(+)</text>
        <dbReference type="Rhea" id="RHEA:50612"/>
        <dbReference type="ChEBI" id="CHEBI:15378"/>
        <dbReference type="ChEBI" id="CHEBI:31457"/>
        <dbReference type="ChEBI" id="CHEBI:57783"/>
        <dbReference type="ChEBI" id="CHEBI:58349"/>
        <dbReference type="ChEBI" id="CHEBI:133455"/>
    </reaction>
    <physiologicalReaction direction="right-to-left" evidence="20">
        <dbReference type="Rhea" id="RHEA:50614"/>
    </physiologicalReaction>
</comment>
<keyword evidence="7" id="KW-0644">Prostaglandin metabolism</keyword>
<name>A0A210PET6_MIZYE</name>
<evidence type="ECO:0000256" key="24">
    <source>
        <dbReference type="ARBA" id="ARBA00047903"/>
    </source>
</evidence>
<evidence type="ECO:0000256" key="21">
    <source>
        <dbReference type="ARBA" id="ARBA00047742"/>
    </source>
</evidence>
<feature type="transmembrane region" description="Helical" evidence="34">
    <location>
        <begin position="116"/>
        <end position="136"/>
    </location>
</feature>
<proteinExistence type="inferred from homology"/>
<evidence type="ECO:0000256" key="18">
    <source>
        <dbReference type="ARBA" id="ARBA00033119"/>
    </source>
</evidence>
<evidence type="ECO:0000256" key="8">
    <source>
        <dbReference type="ARBA" id="ARBA00022553"/>
    </source>
</evidence>
<evidence type="ECO:0000256" key="17">
    <source>
        <dbReference type="ARBA" id="ARBA00032297"/>
    </source>
</evidence>
<comment type="caution">
    <text evidence="37">The sequence shown here is derived from an EMBL/GenBank/DDBJ whole genome shotgun (WGS) entry which is preliminary data.</text>
</comment>
<keyword evidence="11" id="KW-0007">Acetylation</keyword>
<comment type="similarity">
    <text evidence="2">Belongs to the NADP-dependent oxidoreductase L4BD family.</text>
</comment>
<evidence type="ECO:0000256" key="9">
    <source>
        <dbReference type="ARBA" id="ARBA00022832"/>
    </source>
</evidence>
<comment type="catalytic activity">
    <reaction evidence="27">
        <text>4-hydroxynonanal + NADP(+) = (E)-4-hydroxynon-2-enal + NADPH + H(+)</text>
        <dbReference type="Rhea" id="RHEA:64736"/>
        <dbReference type="ChEBI" id="CHEBI:15378"/>
        <dbReference type="ChEBI" id="CHEBI:57783"/>
        <dbReference type="ChEBI" id="CHEBI:58349"/>
        <dbReference type="ChEBI" id="CHEBI:58968"/>
        <dbReference type="ChEBI" id="CHEBI:156112"/>
    </reaction>
    <physiologicalReaction direction="right-to-left" evidence="27">
        <dbReference type="Rhea" id="RHEA:64738"/>
    </physiologicalReaction>
</comment>
<keyword evidence="34" id="KW-0472">Membrane</keyword>
<evidence type="ECO:0000256" key="10">
    <source>
        <dbReference type="ARBA" id="ARBA00022857"/>
    </source>
</evidence>
<evidence type="ECO:0000256" key="26">
    <source>
        <dbReference type="ARBA" id="ARBA00048290"/>
    </source>
</evidence>
<dbReference type="InterPro" id="IPR011032">
    <property type="entry name" value="GroES-like_sf"/>
</dbReference>
<dbReference type="Pfam" id="PF00107">
    <property type="entry name" value="ADH_zinc_N"/>
    <property type="match status" value="1"/>
</dbReference>
<evidence type="ECO:0000256" key="20">
    <source>
        <dbReference type="ARBA" id="ARBA00047617"/>
    </source>
</evidence>
<evidence type="ECO:0000256" key="33">
    <source>
        <dbReference type="ARBA" id="ARBA00049368"/>
    </source>
</evidence>
<dbReference type="Gene3D" id="3.40.50.720">
    <property type="entry name" value="NAD(P)-binding Rossmann-like Domain"/>
    <property type="match status" value="1"/>
</dbReference>
<comment type="subunit">
    <text evidence="3">Monomer or homodimer.</text>
</comment>
<comment type="catalytic activity">
    <reaction evidence="25">
        <text>nonan-2-one + NADP(+) = (3E)-nonen-2-one + NADPH + H(+)</text>
        <dbReference type="Rhea" id="RHEA:50616"/>
        <dbReference type="ChEBI" id="CHEBI:15378"/>
        <dbReference type="ChEBI" id="CHEBI:57783"/>
        <dbReference type="ChEBI" id="CHEBI:58349"/>
        <dbReference type="ChEBI" id="CHEBI:77927"/>
        <dbReference type="ChEBI" id="CHEBI:133457"/>
    </reaction>
    <physiologicalReaction direction="right-to-left" evidence="25">
        <dbReference type="Rhea" id="RHEA:50618"/>
    </physiologicalReaction>
</comment>
<dbReference type="EC" id="1.3.1.74" evidence="5"/>
<dbReference type="Gene3D" id="3.90.180.10">
    <property type="entry name" value="Medium-chain alcohol dehydrogenases, catalytic domain"/>
    <property type="match status" value="1"/>
</dbReference>
<comment type="catalytic activity">
    <reaction evidence="29">
        <text>6-trans-leukotriene B4 + NADP(+) = 12-oxo-(5S)-hydroxy-(6E,8E,10E,14Z)-eicosatetraenoate + NADPH + H(+)</text>
        <dbReference type="Rhea" id="RHEA:51204"/>
        <dbReference type="ChEBI" id="CHEBI:15378"/>
        <dbReference type="ChEBI" id="CHEBI:57783"/>
        <dbReference type="ChEBI" id="CHEBI:58349"/>
        <dbReference type="ChEBI" id="CHEBI:90723"/>
        <dbReference type="ChEBI" id="CHEBI:133974"/>
    </reaction>
    <physiologicalReaction direction="left-to-right" evidence="29">
        <dbReference type="Rhea" id="RHEA:51205"/>
    </physiologicalReaction>
</comment>
<evidence type="ECO:0000256" key="13">
    <source>
        <dbReference type="ARBA" id="ARBA00023098"/>
    </source>
</evidence>
<feature type="domain" description="Oxidoreductase N-terminal" evidence="36">
    <location>
        <begin position="5"/>
        <end position="105"/>
    </location>
</feature>
<evidence type="ECO:0000256" key="25">
    <source>
        <dbReference type="ARBA" id="ARBA00048066"/>
    </source>
</evidence>
<evidence type="ECO:0000256" key="16">
    <source>
        <dbReference type="ARBA" id="ARBA00032255"/>
    </source>
</evidence>
<organism evidence="37 38">
    <name type="scientific">Mizuhopecten yessoensis</name>
    <name type="common">Japanese scallop</name>
    <name type="synonym">Patinopecten yessoensis</name>
    <dbReference type="NCBI Taxonomy" id="6573"/>
    <lineage>
        <taxon>Eukaryota</taxon>
        <taxon>Metazoa</taxon>
        <taxon>Spiralia</taxon>
        <taxon>Lophotrochozoa</taxon>
        <taxon>Mollusca</taxon>
        <taxon>Bivalvia</taxon>
        <taxon>Autobranchia</taxon>
        <taxon>Pteriomorphia</taxon>
        <taxon>Pectinida</taxon>
        <taxon>Pectinoidea</taxon>
        <taxon>Pectinidae</taxon>
        <taxon>Mizuhopecten</taxon>
    </lineage>
</organism>
<evidence type="ECO:0000256" key="29">
    <source>
        <dbReference type="ARBA" id="ARBA00048953"/>
    </source>
</evidence>
<dbReference type="SUPFAM" id="SSF50129">
    <property type="entry name" value="GroES-like"/>
    <property type="match status" value="2"/>
</dbReference>
<comment type="subcellular location">
    <subcellularLocation>
        <location evidence="1">Cytoplasm</location>
    </subcellularLocation>
</comment>
<reference evidence="37 38" key="1">
    <citation type="journal article" date="2017" name="Nat. Ecol. Evol.">
        <title>Scallop genome provides insights into evolution of bilaterian karyotype and development.</title>
        <authorList>
            <person name="Wang S."/>
            <person name="Zhang J."/>
            <person name="Jiao W."/>
            <person name="Li J."/>
            <person name="Xun X."/>
            <person name="Sun Y."/>
            <person name="Guo X."/>
            <person name="Huan P."/>
            <person name="Dong B."/>
            <person name="Zhang L."/>
            <person name="Hu X."/>
            <person name="Sun X."/>
            <person name="Wang J."/>
            <person name="Zhao C."/>
            <person name="Wang Y."/>
            <person name="Wang D."/>
            <person name="Huang X."/>
            <person name="Wang R."/>
            <person name="Lv J."/>
            <person name="Li Y."/>
            <person name="Zhang Z."/>
            <person name="Liu B."/>
            <person name="Lu W."/>
            <person name="Hui Y."/>
            <person name="Liang J."/>
            <person name="Zhou Z."/>
            <person name="Hou R."/>
            <person name="Li X."/>
            <person name="Liu Y."/>
            <person name="Li H."/>
            <person name="Ning X."/>
            <person name="Lin Y."/>
            <person name="Zhao L."/>
            <person name="Xing Q."/>
            <person name="Dou J."/>
            <person name="Li Y."/>
            <person name="Mao J."/>
            <person name="Guo H."/>
            <person name="Dou H."/>
            <person name="Li T."/>
            <person name="Mu C."/>
            <person name="Jiang W."/>
            <person name="Fu Q."/>
            <person name="Fu X."/>
            <person name="Miao Y."/>
            <person name="Liu J."/>
            <person name="Yu Q."/>
            <person name="Li R."/>
            <person name="Liao H."/>
            <person name="Li X."/>
            <person name="Kong Y."/>
            <person name="Jiang Z."/>
            <person name="Chourrout D."/>
            <person name="Li R."/>
            <person name="Bao Z."/>
        </authorList>
    </citation>
    <scope>NUCLEOTIDE SEQUENCE [LARGE SCALE GENOMIC DNA]</scope>
    <source>
        <strain evidence="37 38">PY_sf001</strain>
    </source>
</reference>
<dbReference type="GO" id="GO:0005737">
    <property type="term" value="C:cytoplasm"/>
    <property type="evidence" value="ECO:0007669"/>
    <property type="project" value="UniProtKB-SubCell"/>
</dbReference>
<evidence type="ECO:0000256" key="3">
    <source>
        <dbReference type="ARBA" id="ARBA00011852"/>
    </source>
</evidence>
<keyword evidence="13" id="KW-0443">Lipid metabolism</keyword>
<dbReference type="GO" id="GO:0047522">
    <property type="term" value="F:15-oxoprostaglandin 13-reductase [NAD(P)+] activity"/>
    <property type="evidence" value="ECO:0007669"/>
    <property type="project" value="UniProtKB-EC"/>
</dbReference>
<keyword evidence="14" id="KW-0379">Hydroxylation</keyword>
<keyword evidence="8" id="KW-0597">Phosphoprotein</keyword>
<evidence type="ECO:0000256" key="22">
    <source>
        <dbReference type="ARBA" id="ARBA00047871"/>
    </source>
</evidence>
<evidence type="ECO:0000259" key="35">
    <source>
        <dbReference type="Pfam" id="PF00107"/>
    </source>
</evidence>
<keyword evidence="38" id="KW-1185">Reference proteome</keyword>
<sequence length="322" mass="35695">MVKSKVWKLKTEFSGKVEISDFELTEEEVSDNIKDGEFLTEALYWTVDPYMRTNNVVTVLPGDYMPGEQISKVITSKNSSYPVGSIVRAFSGWRSHTLVTRDAFQMLGRMPDMGDLPLSLALGAMGMPGMTAYFGFLELCKPKKGDIILVNGAAGAVGSLGCEVVGCAGNDIKCKWLKDLGFDKVFNYNKVCLSDTLKTVAPDGFDCFFDNVGGDFTCTALKHMKQCGRVTICGYISLYNDEMPFKGEYPFKTVNTKELQVKGLVATRWYTRWPEGEKVMAQWIKDGAIKYKETIYRGIETMPQAFVGLFDGTNTGKAIISA</sequence>
<evidence type="ECO:0000256" key="19">
    <source>
        <dbReference type="ARBA" id="ARBA00047461"/>
    </source>
</evidence>
<dbReference type="InterPro" id="IPR045010">
    <property type="entry name" value="MDR_fam"/>
</dbReference>
<keyword evidence="9" id="KW-0276">Fatty acid metabolism</keyword>
<evidence type="ECO:0000313" key="38">
    <source>
        <dbReference type="Proteomes" id="UP000242188"/>
    </source>
</evidence>
<comment type="catalytic activity">
    <reaction evidence="22">
        <text>leukotriene B4 + NADP(+) = 12-oxo-leukotriene B4 + NADPH + H(+)</text>
        <dbReference type="Rhea" id="RHEA:50608"/>
        <dbReference type="ChEBI" id="CHEBI:15378"/>
        <dbReference type="ChEBI" id="CHEBI:57461"/>
        <dbReference type="ChEBI" id="CHEBI:57783"/>
        <dbReference type="ChEBI" id="CHEBI:58349"/>
        <dbReference type="ChEBI" id="CHEBI:133309"/>
    </reaction>
    <physiologicalReaction direction="left-to-right" evidence="22">
        <dbReference type="Rhea" id="RHEA:50609"/>
    </physiologicalReaction>
</comment>
<evidence type="ECO:0000256" key="11">
    <source>
        <dbReference type="ARBA" id="ARBA00022990"/>
    </source>
</evidence>
<dbReference type="EC" id="1.3.1.48" evidence="4"/>
<comment type="catalytic activity">
    <reaction evidence="31">
        <text>13,14-dihydro-15-oxo-prostaglandin E1 + NADP(+) = 15-oxoprostaglandin E1 + NADPH + H(+)</text>
        <dbReference type="Rhea" id="RHEA:50584"/>
        <dbReference type="ChEBI" id="CHEBI:15378"/>
        <dbReference type="ChEBI" id="CHEBI:57401"/>
        <dbReference type="ChEBI" id="CHEBI:57783"/>
        <dbReference type="ChEBI" id="CHEBI:58349"/>
        <dbReference type="ChEBI" id="CHEBI:133408"/>
    </reaction>
    <physiologicalReaction direction="right-to-left" evidence="31">
        <dbReference type="Rhea" id="RHEA:50586"/>
    </physiologicalReaction>
</comment>
<evidence type="ECO:0000256" key="6">
    <source>
        <dbReference type="ARBA" id="ARBA00020651"/>
    </source>
</evidence>
<keyword evidence="34" id="KW-1133">Transmembrane helix</keyword>
<dbReference type="GO" id="GO:0006693">
    <property type="term" value="P:prostaglandin metabolic process"/>
    <property type="evidence" value="ECO:0007669"/>
    <property type="project" value="UniProtKB-KW"/>
</dbReference>
<evidence type="ECO:0000256" key="15">
    <source>
        <dbReference type="ARBA" id="ARBA00031851"/>
    </source>
</evidence>
<keyword evidence="10" id="KW-0521">NADP</keyword>
<comment type="catalytic activity">
    <reaction evidence="24">
        <text>dodecanal + NADP(+) = (2E)-dodecenal + NADPH + H(+)</text>
        <dbReference type="Rhea" id="RHEA:50784"/>
        <dbReference type="ChEBI" id="CHEBI:15378"/>
        <dbReference type="ChEBI" id="CHEBI:27836"/>
        <dbReference type="ChEBI" id="CHEBI:57783"/>
        <dbReference type="ChEBI" id="CHEBI:58349"/>
        <dbReference type="ChEBI" id="CHEBI:133741"/>
    </reaction>
    <physiologicalReaction direction="right-to-left" evidence="24">
        <dbReference type="Rhea" id="RHEA:50786"/>
    </physiologicalReaction>
</comment>
<evidence type="ECO:0000256" key="2">
    <source>
        <dbReference type="ARBA" id="ARBA00010460"/>
    </source>
</evidence>
<dbReference type="InterPro" id="IPR014190">
    <property type="entry name" value="PTGR1"/>
</dbReference>
<evidence type="ECO:0000256" key="23">
    <source>
        <dbReference type="ARBA" id="ARBA00047878"/>
    </source>
</evidence>
<keyword evidence="34" id="KW-0812">Transmembrane</keyword>
<evidence type="ECO:0000256" key="31">
    <source>
        <dbReference type="ARBA" id="ARBA00049070"/>
    </source>
</evidence>
<dbReference type="Pfam" id="PF16884">
    <property type="entry name" value="ADH_N_2"/>
    <property type="match status" value="1"/>
</dbReference>
<dbReference type="EMBL" id="NEDP02076744">
    <property type="protein sequence ID" value="OWF34999.1"/>
    <property type="molecule type" value="Genomic_DNA"/>
</dbReference>
<evidence type="ECO:0000256" key="30">
    <source>
        <dbReference type="ARBA" id="ARBA00049068"/>
    </source>
</evidence>
<dbReference type="PANTHER" id="PTHR43205:SF7">
    <property type="entry name" value="PROSTAGLANDIN REDUCTASE 1"/>
    <property type="match status" value="1"/>
</dbReference>
<evidence type="ECO:0000256" key="4">
    <source>
        <dbReference type="ARBA" id="ARBA00011981"/>
    </source>
</evidence>
<dbReference type="SUPFAM" id="SSF51735">
    <property type="entry name" value="NAD(P)-binding Rossmann-fold domains"/>
    <property type="match status" value="1"/>
</dbReference>
<comment type="catalytic activity">
    <reaction evidence="19">
        <text>octanal + NADP(+) = (2E)-octenal + NADPH + H(+)</text>
        <dbReference type="Rhea" id="RHEA:50780"/>
        <dbReference type="ChEBI" id="CHEBI:15378"/>
        <dbReference type="ChEBI" id="CHEBI:17935"/>
        <dbReference type="ChEBI" id="CHEBI:57783"/>
        <dbReference type="ChEBI" id="CHEBI:58349"/>
        <dbReference type="ChEBI" id="CHEBI:61748"/>
    </reaction>
    <physiologicalReaction direction="right-to-left" evidence="19">
        <dbReference type="Rhea" id="RHEA:50782"/>
    </physiologicalReaction>
</comment>
<evidence type="ECO:0000256" key="1">
    <source>
        <dbReference type="ARBA" id="ARBA00004496"/>
    </source>
</evidence>
<feature type="domain" description="Alcohol dehydrogenase-like C-terminal" evidence="35">
    <location>
        <begin position="159"/>
        <end position="275"/>
    </location>
</feature>
<evidence type="ECO:0000256" key="27">
    <source>
        <dbReference type="ARBA" id="ARBA00048387"/>
    </source>
</evidence>
<evidence type="ECO:0000256" key="14">
    <source>
        <dbReference type="ARBA" id="ARBA00023278"/>
    </source>
</evidence>
<evidence type="ECO:0000256" key="7">
    <source>
        <dbReference type="ARBA" id="ARBA00022501"/>
    </source>
</evidence>
<evidence type="ECO:0000256" key="5">
    <source>
        <dbReference type="ARBA" id="ARBA00012410"/>
    </source>
</evidence>
<gene>
    <name evidence="37" type="ORF">KP79_PYT22195</name>
</gene>
<dbReference type="Proteomes" id="UP000242188">
    <property type="component" value="Unassembled WGS sequence"/>
</dbReference>
<comment type="catalytic activity">
    <reaction evidence="23">
        <text>13,14-dihydro-15-oxo-prostaglandin F1alpha + NADP(+) = 15-oxoprostaglandin F1alpha + NADPH + H(+)</text>
        <dbReference type="Rhea" id="RHEA:50592"/>
        <dbReference type="ChEBI" id="CHEBI:15378"/>
        <dbReference type="ChEBI" id="CHEBI:57783"/>
        <dbReference type="ChEBI" id="CHEBI:58349"/>
        <dbReference type="ChEBI" id="CHEBI:79072"/>
        <dbReference type="ChEBI" id="CHEBI:133411"/>
    </reaction>
    <physiologicalReaction direction="right-to-left" evidence="23">
        <dbReference type="Rhea" id="RHEA:50594"/>
    </physiologicalReaction>
</comment>
<evidence type="ECO:0000259" key="36">
    <source>
        <dbReference type="Pfam" id="PF16884"/>
    </source>
</evidence>
<evidence type="ECO:0000256" key="28">
    <source>
        <dbReference type="ARBA" id="ARBA00048591"/>
    </source>
</evidence>
<evidence type="ECO:0000313" key="37">
    <source>
        <dbReference type="EMBL" id="OWF34999.1"/>
    </source>
</evidence>